<name>A0ABS7RKR6_9ACTN</name>
<organism evidence="4 5">
    <name type="scientific">Nocardioides jiangsuensis</name>
    <dbReference type="NCBI Taxonomy" id="2866161"/>
    <lineage>
        <taxon>Bacteria</taxon>
        <taxon>Bacillati</taxon>
        <taxon>Actinomycetota</taxon>
        <taxon>Actinomycetes</taxon>
        <taxon>Propionibacteriales</taxon>
        <taxon>Nocardioidaceae</taxon>
        <taxon>Nocardioides</taxon>
    </lineage>
</organism>
<dbReference type="Proteomes" id="UP000754710">
    <property type="component" value="Unassembled WGS sequence"/>
</dbReference>
<evidence type="ECO:0000256" key="1">
    <source>
        <dbReference type="ARBA" id="ARBA00009013"/>
    </source>
</evidence>
<dbReference type="CDD" id="cd07043">
    <property type="entry name" value="STAS_anti-anti-sigma_factors"/>
    <property type="match status" value="1"/>
</dbReference>
<dbReference type="RefSeq" id="WP_221025369.1">
    <property type="nucleotide sequence ID" value="NZ_JAIEZQ010000002.1"/>
</dbReference>
<dbReference type="PROSITE" id="PS50801">
    <property type="entry name" value="STAS"/>
    <property type="match status" value="1"/>
</dbReference>
<dbReference type="InterPro" id="IPR002645">
    <property type="entry name" value="STAS_dom"/>
</dbReference>
<evidence type="ECO:0000259" key="3">
    <source>
        <dbReference type="PROSITE" id="PS50801"/>
    </source>
</evidence>
<feature type="domain" description="STAS" evidence="3">
    <location>
        <begin position="10"/>
        <end position="105"/>
    </location>
</feature>
<dbReference type="SUPFAM" id="SSF52091">
    <property type="entry name" value="SpoIIaa-like"/>
    <property type="match status" value="1"/>
</dbReference>
<proteinExistence type="inferred from homology"/>
<keyword evidence="5" id="KW-1185">Reference proteome</keyword>
<dbReference type="PANTHER" id="PTHR33495">
    <property type="entry name" value="ANTI-SIGMA FACTOR ANTAGONIST TM_1081-RELATED-RELATED"/>
    <property type="match status" value="1"/>
</dbReference>
<dbReference type="Pfam" id="PF01740">
    <property type="entry name" value="STAS"/>
    <property type="match status" value="1"/>
</dbReference>
<reference evidence="4 5" key="1">
    <citation type="submission" date="2021-08" db="EMBL/GenBank/DDBJ databases">
        <title>Nocardioides bacterium WL0053 sp. nov., isolated from the sediment.</title>
        <authorList>
            <person name="Wang L."/>
            <person name="Zhang D."/>
            <person name="Zhang A."/>
        </authorList>
    </citation>
    <scope>NUCLEOTIDE SEQUENCE [LARGE SCALE GENOMIC DNA]</scope>
    <source>
        <strain evidence="4 5">WL0053</strain>
    </source>
</reference>
<accession>A0ABS7RKR6</accession>
<dbReference type="InterPro" id="IPR036513">
    <property type="entry name" value="STAS_dom_sf"/>
</dbReference>
<dbReference type="EMBL" id="JAIEZQ010000002">
    <property type="protein sequence ID" value="MBY9075649.1"/>
    <property type="molecule type" value="Genomic_DNA"/>
</dbReference>
<sequence>MELTTREGTLFIRGRFDVRSTSLVRDRLYDEIDRTTDDVVVDLSELESIDATALRVLAVATRTMERSGRHLILRGCSPELRRVIAFTRLRRLVQLERAERGPLTA</sequence>
<evidence type="ECO:0000313" key="5">
    <source>
        <dbReference type="Proteomes" id="UP000754710"/>
    </source>
</evidence>
<dbReference type="PANTHER" id="PTHR33495:SF2">
    <property type="entry name" value="ANTI-SIGMA FACTOR ANTAGONIST TM_1081-RELATED"/>
    <property type="match status" value="1"/>
</dbReference>
<evidence type="ECO:0000256" key="2">
    <source>
        <dbReference type="RuleBase" id="RU003749"/>
    </source>
</evidence>
<gene>
    <name evidence="4" type="ORF">K1X13_12525</name>
</gene>
<protein>
    <recommendedName>
        <fullName evidence="2">Anti-sigma factor antagonist</fullName>
    </recommendedName>
</protein>
<evidence type="ECO:0000313" key="4">
    <source>
        <dbReference type="EMBL" id="MBY9075649.1"/>
    </source>
</evidence>
<comment type="caution">
    <text evidence="4">The sequence shown here is derived from an EMBL/GenBank/DDBJ whole genome shotgun (WGS) entry which is preliminary data.</text>
</comment>
<dbReference type="InterPro" id="IPR003658">
    <property type="entry name" value="Anti-sigma_ant"/>
</dbReference>
<comment type="similarity">
    <text evidence="1 2">Belongs to the anti-sigma-factor antagonist family.</text>
</comment>
<dbReference type="Gene3D" id="3.30.750.24">
    <property type="entry name" value="STAS domain"/>
    <property type="match status" value="1"/>
</dbReference>
<dbReference type="NCBIfam" id="TIGR00377">
    <property type="entry name" value="ant_ant_sig"/>
    <property type="match status" value="1"/>
</dbReference>